<dbReference type="SUPFAM" id="SSF48371">
    <property type="entry name" value="ARM repeat"/>
    <property type="match status" value="1"/>
</dbReference>
<evidence type="ECO:0000313" key="3">
    <source>
        <dbReference type="EMBL" id="CAL8148456.1"/>
    </source>
</evidence>
<feature type="domain" description="FHF complex subunit HOOK-interacting protein C-terminal" evidence="2">
    <location>
        <begin position="400"/>
        <end position="488"/>
    </location>
</feature>
<evidence type="ECO:0000313" key="4">
    <source>
        <dbReference type="Proteomes" id="UP001642540"/>
    </source>
</evidence>
<keyword evidence="4" id="KW-1185">Reference proteome</keyword>
<dbReference type="EMBL" id="CAXLJM020000170">
    <property type="protein sequence ID" value="CAL8148456.1"/>
    <property type="molecule type" value="Genomic_DNA"/>
</dbReference>
<dbReference type="PANTHER" id="PTHR21705:SF11">
    <property type="entry name" value="FHIP FAMILY PROTEIN CG3558"/>
    <property type="match status" value="1"/>
</dbReference>
<gene>
    <name evidence="3" type="ORF">ODALV1_LOCUS31430</name>
</gene>
<protein>
    <recommendedName>
        <fullName evidence="2">FHF complex subunit HOOK-interacting protein C-terminal domain-containing protein</fullName>
    </recommendedName>
</protein>
<proteinExistence type="inferred from homology"/>
<organism evidence="3 4">
    <name type="scientific">Orchesella dallaii</name>
    <dbReference type="NCBI Taxonomy" id="48710"/>
    <lineage>
        <taxon>Eukaryota</taxon>
        <taxon>Metazoa</taxon>
        <taxon>Ecdysozoa</taxon>
        <taxon>Arthropoda</taxon>
        <taxon>Hexapoda</taxon>
        <taxon>Collembola</taxon>
        <taxon>Entomobryomorpha</taxon>
        <taxon>Entomobryoidea</taxon>
        <taxon>Orchesellidae</taxon>
        <taxon>Orchesellinae</taxon>
        <taxon>Orchesella</taxon>
    </lineage>
</organism>
<dbReference type="PANTHER" id="PTHR21705">
    <property type="entry name" value="RAI16 PROTEIN-RELATED"/>
    <property type="match status" value="1"/>
</dbReference>
<name>A0ABP1S9N3_9HEXA</name>
<evidence type="ECO:0000259" key="2">
    <source>
        <dbReference type="Pfam" id="PF19314"/>
    </source>
</evidence>
<dbReference type="InterPro" id="IPR016024">
    <property type="entry name" value="ARM-type_fold"/>
</dbReference>
<comment type="caution">
    <text evidence="3">The sequence shown here is derived from an EMBL/GenBank/DDBJ whole genome shotgun (WGS) entry which is preliminary data.</text>
</comment>
<sequence>MDVKGNTVKYSEIKQNAYLAELYSKIYGIPKPERIKVLMSWLANAYSDLLIPFLPHDEVLATYRLHIRLLDTFANNSSYDIVAQLASEFSENFLIQQVLRNVVENNENTADVTYYIEIICEILTCPSLIRKVMDVVTTRLTPILIGRMASDDTSIATASLSLIKVLLELYCEDLWYDLVLQYLLPMKHLLTSQRQKMLPDIEFYESTQKLLELIPKSVASTIKTSTIAHHFLLYFQNEIIRLRAIDSSVTHTLPSSRSELQRVGLKIPEGHVPERRTKKNPTYPMWVFKYDGTDFLHAFRSGYLQEPEEFFEDDLFSVSNQLTPSPVLELGEERDADEEINNLARSQSSNDRGVMNGTDGLLQINEQPWHKNVSMIESVVKDKRLSIDFLDANNSGAYFGPFLHALFEILRKWTVIHPDVLFTATEVMSVLASSRIPLINTLFLDMSLILQPSYPSFSTLIHALRNELDDCMQNYPDYLLRNVWKSAAKDCSLADAEQDDVKEATTSNDKNDFVDTLKRKISTSRSFKMAADEVQRAFRVKRNSSFRKFTDIFKSQPTASSEFRLLNRPATPFQSEEEEQEAEAMVLRCVLFTHWMLELGAIAMQLCWGSESVLAKPKTGVKIKISDEAESLSLDEAVTEL</sequence>
<dbReference type="Proteomes" id="UP001642540">
    <property type="component" value="Unassembled WGS sequence"/>
</dbReference>
<dbReference type="InterPro" id="IPR045669">
    <property type="entry name" value="FHIP_C"/>
</dbReference>
<evidence type="ECO:0000256" key="1">
    <source>
        <dbReference type="ARBA" id="ARBA00024336"/>
    </source>
</evidence>
<comment type="similarity">
    <text evidence="1">Belongs to the FHIP family.</text>
</comment>
<accession>A0ABP1S9N3</accession>
<dbReference type="Pfam" id="PF19314">
    <property type="entry name" value="DUF5917"/>
    <property type="match status" value="1"/>
</dbReference>
<dbReference type="InterPro" id="IPR019384">
    <property type="entry name" value="FHIP"/>
</dbReference>
<reference evidence="3 4" key="1">
    <citation type="submission" date="2024-08" db="EMBL/GenBank/DDBJ databases">
        <authorList>
            <person name="Cucini C."/>
            <person name="Frati F."/>
        </authorList>
    </citation>
    <scope>NUCLEOTIDE SEQUENCE [LARGE SCALE GENOMIC DNA]</scope>
</reference>